<reference evidence="1 2" key="1">
    <citation type="submission" date="2014-10" db="EMBL/GenBank/DDBJ databases">
        <title>Draft genome of phytase producing Bacillus ginsengihumi strain M2.11.</title>
        <authorList>
            <person name="Toymentseva A."/>
            <person name="Boulygina E.A."/>
            <person name="Kazakov S.V."/>
            <person name="Kayumov I."/>
            <person name="Suleimanova A.D."/>
            <person name="Mardanova A.M."/>
            <person name="Maria S.N."/>
            <person name="Sergey M.Y."/>
            <person name="Sharipova M.R."/>
        </authorList>
    </citation>
    <scope>NUCLEOTIDE SEQUENCE [LARGE SCALE GENOMIC DNA]</scope>
    <source>
        <strain evidence="1 2">M2.11</strain>
    </source>
</reference>
<sequence length="247" mass="28393">MTCGLTQVGTANIESGEKLGLHGRFHHIAAREVASQGTWENDEFVMNVKGVVEETTAFGQYLRLTREYKMYLGKNEIHIKDVVENVGFSSSPHMILYHFNFGFPFINENTIFTFPSNDITARDKGVSTEGYDQWNYPETGYQERVYYHENLNIYRNGENLTSVVISNPTFPSFINRSEHPLSLRLSWDTTNLPRFTQWKMNGAGMNVLGIEPGNCYVEGRKKERERGSLVMLEPGESRTYHLKLEIF</sequence>
<dbReference type="Proteomes" id="UP000030588">
    <property type="component" value="Unassembled WGS sequence"/>
</dbReference>
<protein>
    <recommendedName>
        <fullName evidence="3">Aldose 1-epimerase</fullName>
    </recommendedName>
</protein>
<dbReference type="Gene3D" id="2.70.98.10">
    <property type="match status" value="1"/>
</dbReference>
<dbReference type="AlphaFoldDB" id="A0A0A6VI78"/>
<dbReference type="InterPro" id="IPR014718">
    <property type="entry name" value="GH-type_carb-bd"/>
</dbReference>
<dbReference type="InterPro" id="IPR027839">
    <property type="entry name" value="DUF4432"/>
</dbReference>
<evidence type="ECO:0000313" key="1">
    <source>
        <dbReference type="EMBL" id="KHD86314.1"/>
    </source>
</evidence>
<proteinExistence type="predicted"/>
<dbReference type="GO" id="GO:0030246">
    <property type="term" value="F:carbohydrate binding"/>
    <property type="evidence" value="ECO:0007669"/>
    <property type="project" value="InterPro"/>
</dbReference>
<evidence type="ECO:0008006" key="3">
    <source>
        <dbReference type="Google" id="ProtNLM"/>
    </source>
</evidence>
<evidence type="ECO:0000313" key="2">
    <source>
        <dbReference type="Proteomes" id="UP000030588"/>
    </source>
</evidence>
<dbReference type="Pfam" id="PF14486">
    <property type="entry name" value="DUF4432"/>
    <property type="match status" value="1"/>
</dbReference>
<dbReference type="EMBL" id="JRUN01000007">
    <property type="protein sequence ID" value="KHD86314.1"/>
    <property type="molecule type" value="Genomic_DNA"/>
</dbReference>
<accession>A0A0A6VI78</accession>
<comment type="caution">
    <text evidence="1">The sequence shown here is derived from an EMBL/GenBank/DDBJ whole genome shotgun (WGS) entry which is preliminary data.</text>
</comment>
<dbReference type="CDD" id="cd09023">
    <property type="entry name" value="Aldose_epim_Ec_c4013"/>
    <property type="match status" value="1"/>
</dbReference>
<organism evidence="1 2">
    <name type="scientific">Heyndrickxia ginsengihumi</name>
    <dbReference type="NCBI Taxonomy" id="363870"/>
    <lineage>
        <taxon>Bacteria</taxon>
        <taxon>Bacillati</taxon>
        <taxon>Bacillota</taxon>
        <taxon>Bacilli</taxon>
        <taxon>Bacillales</taxon>
        <taxon>Bacillaceae</taxon>
        <taxon>Heyndrickxia</taxon>
    </lineage>
</organism>
<gene>
    <name evidence="1" type="ORF">NG54_03930</name>
</gene>
<name>A0A0A6VI78_9BACI</name>
<dbReference type="STRING" id="363870.NG54_03930"/>